<comment type="caution">
    <text evidence="2">The sequence shown here is derived from an EMBL/GenBank/DDBJ whole genome shotgun (WGS) entry which is preliminary data.</text>
</comment>
<dbReference type="Pfam" id="PF07224">
    <property type="entry name" value="Chlorophyllase"/>
    <property type="match status" value="1"/>
</dbReference>
<dbReference type="PANTHER" id="PTHR33428">
    <property type="entry name" value="CHLOROPHYLLASE-2, CHLOROPLASTIC"/>
    <property type="match status" value="1"/>
</dbReference>
<name>A0A5C6S6A0_9BACT</name>
<dbReference type="InterPro" id="IPR017395">
    <property type="entry name" value="Chlorophyllase-like"/>
</dbReference>
<evidence type="ECO:0000313" key="3">
    <source>
        <dbReference type="Proteomes" id="UP000321580"/>
    </source>
</evidence>
<proteinExistence type="predicted"/>
<dbReference type="AlphaFoldDB" id="A0A5C6S6A0"/>
<evidence type="ECO:0000313" key="2">
    <source>
        <dbReference type="EMBL" id="TXB69551.1"/>
    </source>
</evidence>
<keyword evidence="1" id="KW-0732">Signal</keyword>
<gene>
    <name evidence="2" type="ORF">FRY97_01705</name>
</gene>
<feature type="chain" id="PRO_5022974022" evidence="1">
    <location>
        <begin position="20"/>
        <end position="337"/>
    </location>
</feature>
<keyword evidence="3" id="KW-1185">Reference proteome</keyword>
<dbReference type="EMBL" id="VOOR01000002">
    <property type="protein sequence ID" value="TXB69551.1"/>
    <property type="molecule type" value="Genomic_DNA"/>
</dbReference>
<dbReference type="Gene3D" id="3.40.50.1820">
    <property type="entry name" value="alpha/beta hydrolase"/>
    <property type="match status" value="1"/>
</dbReference>
<reference evidence="2 3" key="1">
    <citation type="submission" date="2019-08" db="EMBL/GenBank/DDBJ databases">
        <title>Genome of Phaeodactylibacter luteus.</title>
        <authorList>
            <person name="Bowman J.P."/>
        </authorList>
    </citation>
    <scope>NUCLEOTIDE SEQUENCE [LARGE SCALE GENOMIC DNA]</scope>
    <source>
        <strain evidence="2 3">KCTC 42180</strain>
    </source>
</reference>
<protein>
    <submittedName>
        <fullName evidence="2">Alpha/beta fold hydrolase</fullName>
    </submittedName>
</protein>
<keyword evidence="2" id="KW-0378">Hydrolase</keyword>
<dbReference type="OrthoDB" id="940952at2"/>
<sequence length="337" mass="36354">MMSISFWSAFLLWGTAHIAAPGQAAGAWPQPEEGPGSTALYTYEEVRFSDFAADEDGYWLFEPSGVPGAERASVVVFHHGYGAINPAIYGGWIRHLVRQGHIVIYPRYQNNLLFPAPSSFVAHAATGIKRALAELETGEGRVRPDTSKLFIAGHSYGGAIAANIAARYRELGLPRPRAALLCAPGTGPLSGGLLETYAGMDSGLRLGIVVSADDYVVGEELGRKVYATATNTPNRFLVRQSADRHGAPEVTAGHNECYALDTAFDAGLHNVSYKRALSIARTDVVDFKVYWKLLDALIACELQGSHCDMACGQAPDFASLGYWPDGKPVQPLETWLP</sequence>
<dbReference type="GO" id="GO:0016787">
    <property type="term" value="F:hydrolase activity"/>
    <property type="evidence" value="ECO:0007669"/>
    <property type="project" value="UniProtKB-KW"/>
</dbReference>
<dbReference type="RefSeq" id="WP_147165683.1">
    <property type="nucleotide sequence ID" value="NZ_VOOR01000002.1"/>
</dbReference>
<dbReference type="SUPFAM" id="SSF53474">
    <property type="entry name" value="alpha/beta-Hydrolases"/>
    <property type="match status" value="1"/>
</dbReference>
<feature type="signal peptide" evidence="1">
    <location>
        <begin position="1"/>
        <end position="19"/>
    </location>
</feature>
<evidence type="ECO:0000256" key="1">
    <source>
        <dbReference type="SAM" id="SignalP"/>
    </source>
</evidence>
<organism evidence="2 3">
    <name type="scientific">Phaeodactylibacter luteus</name>
    <dbReference type="NCBI Taxonomy" id="1564516"/>
    <lineage>
        <taxon>Bacteria</taxon>
        <taxon>Pseudomonadati</taxon>
        <taxon>Bacteroidota</taxon>
        <taxon>Saprospiria</taxon>
        <taxon>Saprospirales</taxon>
        <taxon>Haliscomenobacteraceae</taxon>
        <taxon>Phaeodactylibacter</taxon>
    </lineage>
</organism>
<accession>A0A5C6S6A0</accession>
<dbReference type="InterPro" id="IPR029058">
    <property type="entry name" value="AB_hydrolase_fold"/>
</dbReference>
<dbReference type="Proteomes" id="UP000321580">
    <property type="component" value="Unassembled WGS sequence"/>
</dbReference>
<dbReference type="PANTHER" id="PTHR33428:SF14">
    <property type="entry name" value="CARBOXYLESTERASE TYPE B DOMAIN-CONTAINING PROTEIN"/>
    <property type="match status" value="1"/>
</dbReference>